<keyword evidence="1" id="KW-0677">Repeat</keyword>
<dbReference type="PANTHER" id="PTHR46035">
    <property type="entry name" value="TETRATRICOPEPTIDE REPEAT PROTEIN 4"/>
    <property type="match status" value="1"/>
</dbReference>
<proteinExistence type="inferred from homology"/>
<dbReference type="Pfam" id="PF18972">
    <property type="entry name" value="Wheel"/>
    <property type="match status" value="1"/>
</dbReference>
<dbReference type="InterPro" id="IPR011990">
    <property type="entry name" value="TPR-like_helical_dom_sf"/>
</dbReference>
<feature type="domain" description="Cns1/TTC4 wheel" evidence="4">
    <location>
        <begin position="397"/>
        <end position="461"/>
    </location>
</feature>
<dbReference type="InterPro" id="IPR019734">
    <property type="entry name" value="TPR_rpt"/>
</dbReference>
<dbReference type="GO" id="GO:0030544">
    <property type="term" value="F:Hsp70 protein binding"/>
    <property type="evidence" value="ECO:0007669"/>
    <property type="project" value="TreeGrafter"/>
</dbReference>
<dbReference type="GO" id="GO:0005829">
    <property type="term" value="C:cytosol"/>
    <property type="evidence" value="ECO:0007669"/>
    <property type="project" value="TreeGrafter"/>
</dbReference>
<evidence type="ECO:0000256" key="3">
    <source>
        <dbReference type="ARBA" id="ARBA00023602"/>
    </source>
</evidence>
<comment type="caution">
    <text evidence="5">The sequence shown here is derived from an EMBL/GenBank/DDBJ whole genome shotgun (WGS) entry which is preliminary data.</text>
</comment>
<sequence>MSIKYYNDNDSGVEFLDEKVELPSKDERTYKGTTQLSCTLCKCDLPGRLFAADGSTNYCVYCYNTLNPNIKNSLVETTAEARTAPIDADIADMFSKAMDKAIDEGKGWKSEAERQAYLDKVGDDDFLPAIFCTNEDELAKAPDAGAFSELLYNGETPTSLMLSFKEKGNKSVKLGRQNEAKNVQYYRDAINHYLESIGWCDKIVCVDDEDYEPPKEGEEEENDDAPRSFTRAELNIVKSTLFSNKAMTHMELKNWGFVVEDCEASVKLNPGNVKSWYRLAKARQKRKEWELCAFACDEGLKADKDNAPLKKLSAAVAKQAMAERNARQKKERERVKRVGTVKSLWKWCKEKKIKLGRVPLVATLEDEEDEDDTEEKRWNHVQPHFGKMPVIESLMEYTFPAMFLYPTVGQSDFVEGMAGGEMIAMRLAEMFPEEGNDIPWDHSQMFKCSNLAIYFEVHQTGSVVHPHSVRVLEDMKDCMRFFENARALKGADGLEAAEKAREEEREKLAVYRDLWKKEKGRWQAPADVCDVVQVHPAATLERVLLNPKFIAPNFLVNFLIFPQDHESHKVFLKERRVVAIVQPE</sequence>
<keyword evidence="6" id="KW-1185">Reference proteome</keyword>
<dbReference type="GO" id="GO:0006457">
    <property type="term" value="P:protein folding"/>
    <property type="evidence" value="ECO:0007669"/>
    <property type="project" value="TreeGrafter"/>
</dbReference>
<protein>
    <recommendedName>
        <fullName evidence="4">Cns1/TTC4 wheel domain-containing protein</fullName>
    </recommendedName>
</protein>
<dbReference type="GO" id="GO:0051879">
    <property type="term" value="F:Hsp90 protein binding"/>
    <property type="evidence" value="ECO:0007669"/>
    <property type="project" value="InterPro"/>
</dbReference>
<dbReference type="CDD" id="cd21377">
    <property type="entry name" value="CTWD_Cns1-like"/>
    <property type="match status" value="1"/>
</dbReference>
<evidence type="ECO:0000313" key="6">
    <source>
        <dbReference type="Proteomes" id="UP001165085"/>
    </source>
</evidence>
<comment type="similarity">
    <text evidence="3">Belongs to the TTC4 family.</text>
</comment>
<name>A0A9W7AZJ1_9STRA</name>
<dbReference type="Gene3D" id="1.25.40.10">
    <property type="entry name" value="Tetratricopeptide repeat domain"/>
    <property type="match status" value="1"/>
</dbReference>
<keyword evidence="2" id="KW-0802">TPR repeat</keyword>
<dbReference type="OrthoDB" id="10248838at2759"/>
<organism evidence="5 6">
    <name type="scientific">Triparma strigata</name>
    <dbReference type="NCBI Taxonomy" id="1606541"/>
    <lineage>
        <taxon>Eukaryota</taxon>
        <taxon>Sar</taxon>
        <taxon>Stramenopiles</taxon>
        <taxon>Ochrophyta</taxon>
        <taxon>Bolidophyceae</taxon>
        <taxon>Parmales</taxon>
        <taxon>Triparmaceae</taxon>
        <taxon>Triparma</taxon>
    </lineage>
</organism>
<dbReference type="SMART" id="SM00028">
    <property type="entry name" value="TPR"/>
    <property type="match status" value="2"/>
</dbReference>
<dbReference type="EMBL" id="BRXY01000251">
    <property type="protein sequence ID" value="GMH80906.1"/>
    <property type="molecule type" value="Genomic_DNA"/>
</dbReference>
<dbReference type="Proteomes" id="UP001165085">
    <property type="component" value="Unassembled WGS sequence"/>
</dbReference>
<evidence type="ECO:0000256" key="1">
    <source>
        <dbReference type="ARBA" id="ARBA00022737"/>
    </source>
</evidence>
<dbReference type="GO" id="GO:0005634">
    <property type="term" value="C:nucleus"/>
    <property type="evidence" value="ECO:0007669"/>
    <property type="project" value="TreeGrafter"/>
</dbReference>
<dbReference type="SUPFAM" id="SSF48452">
    <property type="entry name" value="TPR-like"/>
    <property type="match status" value="1"/>
</dbReference>
<evidence type="ECO:0000256" key="2">
    <source>
        <dbReference type="ARBA" id="ARBA00022803"/>
    </source>
</evidence>
<accession>A0A9W7AZJ1</accession>
<dbReference type="AlphaFoldDB" id="A0A9W7AZJ1"/>
<evidence type="ECO:0000313" key="5">
    <source>
        <dbReference type="EMBL" id="GMH80906.1"/>
    </source>
</evidence>
<reference evidence="6" key="1">
    <citation type="journal article" date="2023" name="Commun. Biol.">
        <title>Genome analysis of Parmales, the sister group of diatoms, reveals the evolutionary specialization of diatoms from phago-mixotrophs to photoautotrophs.</title>
        <authorList>
            <person name="Ban H."/>
            <person name="Sato S."/>
            <person name="Yoshikawa S."/>
            <person name="Yamada K."/>
            <person name="Nakamura Y."/>
            <person name="Ichinomiya M."/>
            <person name="Sato N."/>
            <person name="Blanc-Mathieu R."/>
            <person name="Endo H."/>
            <person name="Kuwata A."/>
            <person name="Ogata H."/>
        </authorList>
    </citation>
    <scope>NUCLEOTIDE SEQUENCE [LARGE SCALE GENOMIC DNA]</scope>
    <source>
        <strain evidence="6">NIES 3701</strain>
    </source>
</reference>
<dbReference type="PANTHER" id="PTHR46035:SF1">
    <property type="entry name" value="TETRATRICOPEPTIDE REPEAT PROTEIN 4"/>
    <property type="match status" value="1"/>
</dbReference>
<gene>
    <name evidence="5" type="ORF">TrST_g10835</name>
</gene>
<dbReference type="InterPro" id="IPR044059">
    <property type="entry name" value="Csn1/TTC4_wheel"/>
</dbReference>
<evidence type="ECO:0000259" key="4">
    <source>
        <dbReference type="Pfam" id="PF18972"/>
    </source>
</evidence>